<evidence type="ECO:0000313" key="3">
    <source>
        <dbReference type="Proteomes" id="UP000578531"/>
    </source>
</evidence>
<dbReference type="AlphaFoldDB" id="A0A8H6L9K0"/>
<dbReference type="Proteomes" id="UP000578531">
    <property type="component" value="Unassembled WGS sequence"/>
</dbReference>
<organism evidence="2 3">
    <name type="scientific">Letharia columbiana</name>
    <dbReference type="NCBI Taxonomy" id="112416"/>
    <lineage>
        <taxon>Eukaryota</taxon>
        <taxon>Fungi</taxon>
        <taxon>Dikarya</taxon>
        <taxon>Ascomycota</taxon>
        <taxon>Pezizomycotina</taxon>
        <taxon>Lecanoromycetes</taxon>
        <taxon>OSLEUM clade</taxon>
        <taxon>Lecanoromycetidae</taxon>
        <taxon>Lecanorales</taxon>
        <taxon>Lecanorineae</taxon>
        <taxon>Parmeliaceae</taxon>
        <taxon>Letharia</taxon>
    </lineage>
</organism>
<gene>
    <name evidence="2" type="ORF">HO173_001214</name>
</gene>
<protein>
    <submittedName>
        <fullName evidence="2">Uncharacterized protein</fullName>
    </submittedName>
</protein>
<feature type="region of interest" description="Disordered" evidence="1">
    <location>
        <begin position="45"/>
        <end position="66"/>
    </location>
</feature>
<evidence type="ECO:0000313" key="2">
    <source>
        <dbReference type="EMBL" id="KAF6240546.1"/>
    </source>
</evidence>
<evidence type="ECO:0000256" key="1">
    <source>
        <dbReference type="SAM" id="MobiDB-lite"/>
    </source>
</evidence>
<keyword evidence="3" id="KW-1185">Reference proteome</keyword>
<comment type="caution">
    <text evidence="2">The sequence shown here is derived from an EMBL/GenBank/DDBJ whole genome shotgun (WGS) entry which is preliminary data.</text>
</comment>
<dbReference type="RefSeq" id="XP_037169805.1">
    <property type="nucleotide sequence ID" value="XM_037303158.1"/>
</dbReference>
<reference evidence="2 3" key="1">
    <citation type="journal article" date="2020" name="Genomics">
        <title>Complete, high-quality genomes from long-read metagenomic sequencing of two wolf lichen thalli reveals enigmatic genome architecture.</title>
        <authorList>
            <person name="McKenzie S.K."/>
            <person name="Walston R.F."/>
            <person name="Allen J.L."/>
        </authorList>
    </citation>
    <scope>NUCLEOTIDE SEQUENCE [LARGE SCALE GENOMIC DNA]</scope>
    <source>
        <strain evidence="2">WasteWater2</strain>
    </source>
</reference>
<proteinExistence type="predicted"/>
<sequence>MAVEPLKASPALWVQVGRQIFGSSEPGAGLTTVLDVGLVRDGCTADAESREGAKGGDAVEFDYDRE</sequence>
<name>A0A8H6L9K0_9LECA</name>
<dbReference type="GeneID" id="59282890"/>
<dbReference type="EMBL" id="JACCJC010000003">
    <property type="protein sequence ID" value="KAF6240546.1"/>
    <property type="molecule type" value="Genomic_DNA"/>
</dbReference>
<accession>A0A8H6L9K0</accession>